<dbReference type="GO" id="GO:0034599">
    <property type="term" value="P:cellular response to oxidative stress"/>
    <property type="evidence" value="ECO:0007669"/>
    <property type="project" value="TreeGrafter"/>
</dbReference>
<dbReference type="InterPro" id="IPR023753">
    <property type="entry name" value="FAD/NAD-binding_dom"/>
</dbReference>
<keyword evidence="7" id="KW-0560">Oxidoreductase</keyword>
<evidence type="ECO:0000256" key="7">
    <source>
        <dbReference type="ARBA" id="ARBA00023002"/>
    </source>
</evidence>
<feature type="domain" description="FAD/NAD(P)-binding" evidence="12">
    <location>
        <begin position="7"/>
        <end position="140"/>
    </location>
</feature>
<comment type="similarity">
    <text evidence="4">Belongs to the class-I pyridine nucleotide-disulfide oxidoreductase family.</text>
</comment>
<dbReference type="Proteomes" id="UP000237246">
    <property type="component" value="Unassembled WGS sequence"/>
</dbReference>
<evidence type="ECO:0000256" key="9">
    <source>
        <dbReference type="ARBA" id="ARBA00023157"/>
    </source>
</evidence>
<keyword evidence="5" id="KW-0963">Cytoplasm</keyword>
<evidence type="ECO:0000256" key="4">
    <source>
        <dbReference type="ARBA" id="ARBA00007532"/>
    </source>
</evidence>
<dbReference type="FunFam" id="3.50.50.60:FF:000484">
    <property type="entry name" value="Glutathione reductase, mitochondrial"/>
    <property type="match status" value="1"/>
</dbReference>
<proteinExistence type="inferred from homology"/>
<dbReference type="GO" id="GO:0006749">
    <property type="term" value="P:glutathione metabolic process"/>
    <property type="evidence" value="ECO:0007669"/>
    <property type="project" value="TreeGrafter"/>
</dbReference>
<dbReference type="GO" id="GO:0005739">
    <property type="term" value="C:mitochondrion"/>
    <property type="evidence" value="ECO:0007669"/>
    <property type="project" value="UniProtKB-SubCell"/>
</dbReference>
<keyword evidence="6" id="KW-0521">NADP</keyword>
<evidence type="ECO:0000256" key="6">
    <source>
        <dbReference type="ARBA" id="ARBA00022857"/>
    </source>
</evidence>
<sequence>MAAAAYELLVLGGGSGGLAGARRAAEMGVRVALVEPRRLGGTCVMWNTAMHAEFIHDHPDYGFEIPGVRFNWRTIKEKRDAYVRRLNEIYENNLAKAHIDLIRGYGKFTADPEPTIEVDGQKYTAPHILIATGGRPVVPPDCEVP</sequence>
<keyword evidence="9" id="KW-1015">Disulfide bond</keyword>
<dbReference type="InterPro" id="IPR046952">
    <property type="entry name" value="GSHR/TRXR-like"/>
</dbReference>
<dbReference type="GO" id="GO:0045454">
    <property type="term" value="P:cell redox homeostasis"/>
    <property type="evidence" value="ECO:0007669"/>
    <property type="project" value="InterPro"/>
</dbReference>
<dbReference type="PRINTS" id="PR00368">
    <property type="entry name" value="FADPNR"/>
</dbReference>
<comment type="subcellular location">
    <subcellularLocation>
        <location evidence="3">Cytoplasm</location>
    </subcellularLocation>
    <subcellularLocation>
        <location evidence="2">Mitochondrion</location>
    </subcellularLocation>
</comment>
<evidence type="ECO:0000256" key="8">
    <source>
        <dbReference type="ARBA" id="ARBA00023128"/>
    </source>
</evidence>
<gene>
    <name evidence="13" type="ORF">CIB84_005634</name>
</gene>
<organism evidence="13 14">
    <name type="scientific">Bambusicola thoracicus</name>
    <name type="common">Chinese bamboo-partridge</name>
    <name type="synonym">Perdix thoracica</name>
    <dbReference type="NCBI Taxonomy" id="9083"/>
    <lineage>
        <taxon>Eukaryota</taxon>
        <taxon>Metazoa</taxon>
        <taxon>Chordata</taxon>
        <taxon>Craniata</taxon>
        <taxon>Vertebrata</taxon>
        <taxon>Euteleostomi</taxon>
        <taxon>Archelosauria</taxon>
        <taxon>Archosauria</taxon>
        <taxon>Dinosauria</taxon>
        <taxon>Saurischia</taxon>
        <taxon>Theropoda</taxon>
        <taxon>Coelurosauria</taxon>
        <taxon>Aves</taxon>
        <taxon>Neognathae</taxon>
        <taxon>Galloanserae</taxon>
        <taxon>Galliformes</taxon>
        <taxon>Phasianidae</taxon>
        <taxon>Perdicinae</taxon>
        <taxon>Bambusicola</taxon>
    </lineage>
</organism>
<accession>A0A2P4T2L8</accession>
<protein>
    <recommendedName>
        <fullName evidence="12">FAD/NAD(P)-binding domain-containing protein</fullName>
    </recommendedName>
</protein>
<dbReference type="EMBL" id="PPHD01011156">
    <property type="protein sequence ID" value="POI30616.1"/>
    <property type="molecule type" value="Genomic_DNA"/>
</dbReference>
<keyword evidence="10" id="KW-0676">Redox-active center</keyword>
<dbReference type="AlphaFoldDB" id="A0A2P4T2L8"/>
<dbReference type="Pfam" id="PF07992">
    <property type="entry name" value="Pyr_redox_2"/>
    <property type="match status" value="1"/>
</dbReference>
<evidence type="ECO:0000256" key="5">
    <source>
        <dbReference type="ARBA" id="ARBA00022490"/>
    </source>
</evidence>
<keyword evidence="14" id="KW-1185">Reference proteome</keyword>
<dbReference type="GO" id="GO:0005829">
    <property type="term" value="C:cytosol"/>
    <property type="evidence" value="ECO:0007669"/>
    <property type="project" value="TreeGrafter"/>
</dbReference>
<evidence type="ECO:0000256" key="3">
    <source>
        <dbReference type="ARBA" id="ARBA00004496"/>
    </source>
</evidence>
<name>A0A2P4T2L8_BAMTH</name>
<feature type="non-terminal residue" evidence="13">
    <location>
        <position position="145"/>
    </location>
</feature>
<comment type="caution">
    <text evidence="13">The sequence shown here is derived from an EMBL/GenBank/DDBJ whole genome shotgun (WGS) entry which is preliminary data.</text>
</comment>
<dbReference type="Gene3D" id="3.50.50.60">
    <property type="entry name" value="FAD/NAD(P)-binding domain"/>
    <property type="match status" value="1"/>
</dbReference>
<dbReference type="PRINTS" id="PR00411">
    <property type="entry name" value="PNDRDTASEI"/>
</dbReference>
<dbReference type="GO" id="GO:0050660">
    <property type="term" value="F:flavin adenine dinucleotide binding"/>
    <property type="evidence" value="ECO:0007669"/>
    <property type="project" value="InterPro"/>
</dbReference>
<evidence type="ECO:0000256" key="1">
    <source>
        <dbReference type="ARBA" id="ARBA00001974"/>
    </source>
</evidence>
<evidence type="ECO:0000313" key="14">
    <source>
        <dbReference type="Proteomes" id="UP000237246"/>
    </source>
</evidence>
<dbReference type="PANTHER" id="PTHR42737">
    <property type="entry name" value="GLUTATHIONE REDUCTASE"/>
    <property type="match status" value="1"/>
</dbReference>
<comment type="catalytic activity">
    <reaction evidence="11">
        <text>2 glutathione + NADP(+) = glutathione disulfide + NADPH + H(+)</text>
        <dbReference type="Rhea" id="RHEA:11740"/>
        <dbReference type="ChEBI" id="CHEBI:15378"/>
        <dbReference type="ChEBI" id="CHEBI:57783"/>
        <dbReference type="ChEBI" id="CHEBI:57925"/>
        <dbReference type="ChEBI" id="CHEBI:58297"/>
        <dbReference type="ChEBI" id="CHEBI:58349"/>
        <dbReference type="EC" id="1.8.1.7"/>
    </reaction>
</comment>
<evidence type="ECO:0000256" key="2">
    <source>
        <dbReference type="ARBA" id="ARBA00004173"/>
    </source>
</evidence>
<dbReference type="SUPFAM" id="SSF51905">
    <property type="entry name" value="FAD/NAD(P)-binding domain"/>
    <property type="match status" value="1"/>
</dbReference>
<evidence type="ECO:0000256" key="11">
    <source>
        <dbReference type="ARBA" id="ARBA00049142"/>
    </source>
</evidence>
<dbReference type="OrthoDB" id="5956163at2759"/>
<dbReference type="GO" id="GO:0004362">
    <property type="term" value="F:glutathione-disulfide reductase (NADPH) activity"/>
    <property type="evidence" value="ECO:0007669"/>
    <property type="project" value="UniProtKB-EC"/>
</dbReference>
<comment type="cofactor">
    <cofactor evidence="1">
        <name>FAD</name>
        <dbReference type="ChEBI" id="CHEBI:57692"/>
    </cofactor>
</comment>
<evidence type="ECO:0000256" key="10">
    <source>
        <dbReference type="ARBA" id="ARBA00023284"/>
    </source>
</evidence>
<dbReference type="InterPro" id="IPR036188">
    <property type="entry name" value="FAD/NAD-bd_sf"/>
</dbReference>
<dbReference type="PANTHER" id="PTHR42737:SF5">
    <property type="entry name" value="GLUTATHIONE REDUCTASE, MITOCHONDRIAL"/>
    <property type="match status" value="1"/>
</dbReference>
<evidence type="ECO:0000259" key="12">
    <source>
        <dbReference type="Pfam" id="PF07992"/>
    </source>
</evidence>
<reference evidence="13 14" key="1">
    <citation type="submission" date="2018-01" db="EMBL/GenBank/DDBJ databases">
        <title>Comparison of the Chinese Bamboo Partridge and Red Junglefowl genome sequences highlights the importance of demography in genome evolution.</title>
        <authorList>
            <person name="Tiley G.P."/>
            <person name="Kimball R.T."/>
            <person name="Braun E.L."/>
            <person name="Burleigh J.G."/>
        </authorList>
    </citation>
    <scope>NUCLEOTIDE SEQUENCE [LARGE SCALE GENOMIC DNA]</scope>
    <source>
        <strain evidence="13">RTK389</strain>
        <tissue evidence="13">Blood</tissue>
    </source>
</reference>
<keyword evidence="8" id="KW-0496">Mitochondrion</keyword>
<evidence type="ECO:0000313" key="13">
    <source>
        <dbReference type="EMBL" id="POI30616.1"/>
    </source>
</evidence>